<organism evidence="1 2">
    <name type="scientific">Fusarium torulosum</name>
    <dbReference type="NCBI Taxonomy" id="33205"/>
    <lineage>
        <taxon>Eukaryota</taxon>
        <taxon>Fungi</taxon>
        <taxon>Dikarya</taxon>
        <taxon>Ascomycota</taxon>
        <taxon>Pezizomycotina</taxon>
        <taxon>Sordariomycetes</taxon>
        <taxon>Hypocreomycetidae</taxon>
        <taxon>Hypocreales</taxon>
        <taxon>Nectriaceae</taxon>
        <taxon>Fusarium</taxon>
    </lineage>
</organism>
<evidence type="ECO:0000313" key="1">
    <source>
        <dbReference type="EMBL" id="SPJ85389.1"/>
    </source>
</evidence>
<name>A0AAE8MJL7_9HYPO</name>
<dbReference type="Proteomes" id="UP001187734">
    <property type="component" value="Unassembled WGS sequence"/>
</dbReference>
<protein>
    <submittedName>
        <fullName evidence="1">Uncharacterized protein</fullName>
    </submittedName>
</protein>
<comment type="caution">
    <text evidence="1">The sequence shown here is derived from an EMBL/GenBank/DDBJ whole genome shotgun (WGS) entry which is preliminary data.</text>
</comment>
<reference evidence="1" key="1">
    <citation type="submission" date="2018-03" db="EMBL/GenBank/DDBJ databases">
        <authorList>
            <person name="Guldener U."/>
        </authorList>
    </citation>
    <scope>NUCLEOTIDE SEQUENCE</scope>
</reference>
<keyword evidence="2" id="KW-1185">Reference proteome</keyword>
<gene>
    <name evidence="1" type="ORF">FTOL_11170</name>
</gene>
<dbReference type="AlphaFoldDB" id="A0AAE8MJL7"/>
<accession>A0AAE8MJL7</accession>
<evidence type="ECO:0000313" key="2">
    <source>
        <dbReference type="Proteomes" id="UP001187734"/>
    </source>
</evidence>
<sequence length="104" mass="11591">MPPFRISPAPFNTAVHFKDVTSFRLLYRVLQEAYGSMHFTLGFKDGHYVIGTFTSHGPTVEEVLSRKGVTRRPPSVLGAVSHVQFLDQEDSVSQPEVIDLTGED</sequence>
<dbReference type="EMBL" id="ONZP01000466">
    <property type="protein sequence ID" value="SPJ85389.1"/>
    <property type="molecule type" value="Genomic_DNA"/>
</dbReference>
<proteinExistence type="predicted"/>